<evidence type="ECO:0000256" key="9">
    <source>
        <dbReference type="ARBA" id="ARBA00023033"/>
    </source>
</evidence>
<comment type="similarity">
    <text evidence="13">Belongs to the polysaccharide monooxygenase AA9 family.</text>
</comment>
<evidence type="ECO:0000259" key="17">
    <source>
        <dbReference type="Pfam" id="PF03443"/>
    </source>
</evidence>
<sequence length="274" mass="29056">MFASVKSLSLLTALCVAVTQVKAHYTFPSLVVNGKTTAAWANVRQTNNYNSRSPVTDVKSADFRCYTSQTGATATTIDVAAGSQLGIVSDGTIYHPGPVNVYMAKAPSTAAGWSGDGAVWFKVHEVGAVTDGGSSINWPAYNAPSVTFTLPKSLPSGQYLVRIESIALHSASTFGGAQFYISCGQINVTGGGSGKPGPLVSIPGVYTGNEPGILINIYYPVPKTYTNPGPVSHQLHFLPFTPLKFRFNTGDLLFPAIALLTIDQIKFIPAMFRE</sequence>
<evidence type="ECO:0000256" key="11">
    <source>
        <dbReference type="ARBA" id="ARBA00023277"/>
    </source>
</evidence>
<dbReference type="PANTHER" id="PTHR33353:SF10">
    <property type="entry name" value="ENDO-BETA-1,4-GLUCANASE D"/>
    <property type="match status" value="1"/>
</dbReference>
<dbReference type="AlphaFoldDB" id="A0A369JW71"/>
<keyword evidence="3" id="KW-0964">Secreted</keyword>
<dbReference type="GO" id="GO:0004497">
    <property type="term" value="F:monooxygenase activity"/>
    <property type="evidence" value="ECO:0007669"/>
    <property type="project" value="UniProtKB-KW"/>
</dbReference>
<keyword evidence="5 16" id="KW-0732">Signal</keyword>
<evidence type="ECO:0000256" key="7">
    <source>
        <dbReference type="ARBA" id="ARBA00023002"/>
    </source>
</evidence>
<keyword evidence="6" id="KW-0136">Cellulose degradation</keyword>
<keyword evidence="11" id="KW-0119">Carbohydrate metabolism</keyword>
<keyword evidence="12" id="KW-0624">Polysaccharide degradation</keyword>
<evidence type="ECO:0000313" key="19">
    <source>
        <dbReference type="Proteomes" id="UP000076154"/>
    </source>
</evidence>
<evidence type="ECO:0000256" key="4">
    <source>
        <dbReference type="ARBA" id="ARBA00022723"/>
    </source>
</evidence>
<dbReference type="OrthoDB" id="3496539at2759"/>
<evidence type="ECO:0000256" key="12">
    <source>
        <dbReference type="ARBA" id="ARBA00023326"/>
    </source>
</evidence>
<evidence type="ECO:0000256" key="1">
    <source>
        <dbReference type="ARBA" id="ARBA00001973"/>
    </source>
</evidence>
<name>A0A369JW71_HYPMA</name>
<feature type="domain" description="Auxiliary Activity family 9 catalytic" evidence="17">
    <location>
        <begin position="24"/>
        <end position="225"/>
    </location>
</feature>
<dbReference type="Proteomes" id="UP000076154">
    <property type="component" value="Unassembled WGS sequence"/>
</dbReference>
<dbReference type="GO" id="GO:0046872">
    <property type="term" value="F:metal ion binding"/>
    <property type="evidence" value="ECO:0007669"/>
    <property type="project" value="UniProtKB-KW"/>
</dbReference>
<evidence type="ECO:0000256" key="13">
    <source>
        <dbReference type="ARBA" id="ARBA00044502"/>
    </source>
</evidence>
<protein>
    <recommendedName>
        <fullName evidence="15">lytic cellulose monooxygenase (C4-dehydrogenating)</fullName>
        <ecNumber evidence="15">1.14.99.56</ecNumber>
    </recommendedName>
</protein>
<dbReference type="InterPro" id="IPR049892">
    <property type="entry name" value="AA9"/>
</dbReference>
<proteinExistence type="inferred from homology"/>
<dbReference type="STRING" id="39966.A0A369JW71"/>
<keyword evidence="19" id="KW-1185">Reference proteome</keyword>
<organism evidence="18 19">
    <name type="scientific">Hypsizygus marmoreus</name>
    <name type="common">White beech mushroom</name>
    <name type="synonym">Agaricus marmoreus</name>
    <dbReference type="NCBI Taxonomy" id="39966"/>
    <lineage>
        <taxon>Eukaryota</taxon>
        <taxon>Fungi</taxon>
        <taxon>Dikarya</taxon>
        <taxon>Basidiomycota</taxon>
        <taxon>Agaricomycotina</taxon>
        <taxon>Agaricomycetes</taxon>
        <taxon>Agaricomycetidae</taxon>
        <taxon>Agaricales</taxon>
        <taxon>Tricholomatineae</taxon>
        <taxon>Lyophyllaceae</taxon>
        <taxon>Hypsizygus</taxon>
    </lineage>
</organism>
<keyword evidence="10" id="KW-1015">Disulfide bond</keyword>
<keyword evidence="8" id="KW-0186">Copper</keyword>
<dbReference type="Gene3D" id="2.70.50.70">
    <property type="match status" value="1"/>
</dbReference>
<dbReference type="EC" id="1.14.99.56" evidence="15"/>
<evidence type="ECO:0000256" key="15">
    <source>
        <dbReference type="ARBA" id="ARBA00047174"/>
    </source>
</evidence>
<evidence type="ECO:0000313" key="18">
    <source>
        <dbReference type="EMBL" id="RDB26589.1"/>
    </source>
</evidence>
<keyword evidence="9" id="KW-0503">Monooxygenase</keyword>
<dbReference type="GO" id="GO:0005576">
    <property type="term" value="C:extracellular region"/>
    <property type="evidence" value="ECO:0007669"/>
    <property type="project" value="UniProtKB-SubCell"/>
</dbReference>
<evidence type="ECO:0000256" key="16">
    <source>
        <dbReference type="SAM" id="SignalP"/>
    </source>
</evidence>
<dbReference type="PANTHER" id="PTHR33353">
    <property type="entry name" value="PUTATIVE (AFU_ORTHOLOGUE AFUA_1G12560)-RELATED"/>
    <property type="match status" value="1"/>
</dbReference>
<comment type="catalytic activity">
    <reaction evidence="14">
        <text>[(1-&gt;4)-beta-D-glucosyl]n+m + reduced acceptor + O2 = 4-dehydro-beta-D-glucosyl-[(1-&gt;4)-beta-D-glucosyl]n-1 + [(1-&gt;4)-beta-D-glucosyl]m + acceptor + H2O.</text>
        <dbReference type="EC" id="1.14.99.56"/>
    </reaction>
</comment>
<evidence type="ECO:0000256" key="3">
    <source>
        <dbReference type="ARBA" id="ARBA00022525"/>
    </source>
</evidence>
<dbReference type="EMBL" id="LUEZ02000029">
    <property type="protein sequence ID" value="RDB26589.1"/>
    <property type="molecule type" value="Genomic_DNA"/>
</dbReference>
<evidence type="ECO:0000256" key="10">
    <source>
        <dbReference type="ARBA" id="ARBA00023157"/>
    </source>
</evidence>
<evidence type="ECO:0000256" key="2">
    <source>
        <dbReference type="ARBA" id="ARBA00004613"/>
    </source>
</evidence>
<evidence type="ECO:0000256" key="8">
    <source>
        <dbReference type="ARBA" id="ARBA00023008"/>
    </source>
</evidence>
<keyword evidence="7" id="KW-0560">Oxidoreductase</keyword>
<dbReference type="InterPro" id="IPR005103">
    <property type="entry name" value="AA9_LPMO"/>
</dbReference>
<reference evidence="18" key="1">
    <citation type="submission" date="2018-04" db="EMBL/GenBank/DDBJ databases">
        <title>Whole genome sequencing of Hypsizygus marmoreus.</title>
        <authorList>
            <person name="Choi I.-G."/>
            <person name="Min B."/>
            <person name="Kim J.-G."/>
            <person name="Kim S."/>
            <person name="Oh Y.-L."/>
            <person name="Kong W.-S."/>
            <person name="Park H."/>
            <person name="Jeong J."/>
            <person name="Song E.-S."/>
        </authorList>
    </citation>
    <scope>NUCLEOTIDE SEQUENCE [LARGE SCALE GENOMIC DNA]</scope>
    <source>
        <strain evidence="18">51987-8</strain>
    </source>
</reference>
<dbReference type="GO" id="GO:0030245">
    <property type="term" value="P:cellulose catabolic process"/>
    <property type="evidence" value="ECO:0007669"/>
    <property type="project" value="UniProtKB-KW"/>
</dbReference>
<keyword evidence="4" id="KW-0479">Metal-binding</keyword>
<dbReference type="Pfam" id="PF03443">
    <property type="entry name" value="AA9"/>
    <property type="match status" value="1"/>
</dbReference>
<feature type="signal peptide" evidence="16">
    <location>
        <begin position="1"/>
        <end position="23"/>
    </location>
</feature>
<gene>
    <name evidence="18" type="primary">eglD_1</name>
    <name evidence="18" type="ORF">Hypma_005692</name>
</gene>
<evidence type="ECO:0000256" key="5">
    <source>
        <dbReference type="ARBA" id="ARBA00022729"/>
    </source>
</evidence>
<feature type="chain" id="PRO_5016926369" description="lytic cellulose monooxygenase (C4-dehydrogenating)" evidence="16">
    <location>
        <begin position="24"/>
        <end position="274"/>
    </location>
</feature>
<evidence type="ECO:0000256" key="6">
    <source>
        <dbReference type="ARBA" id="ARBA00023001"/>
    </source>
</evidence>
<comment type="cofactor">
    <cofactor evidence="1">
        <name>Cu(2+)</name>
        <dbReference type="ChEBI" id="CHEBI:29036"/>
    </cofactor>
</comment>
<comment type="subcellular location">
    <subcellularLocation>
        <location evidence="2">Secreted</location>
    </subcellularLocation>
</comment>
<dbReference type="InParanoid" id="A0A369JW71"/>
<evidence type="ECO:0000256" key="14">
    <source>
        <dbReference type="ARBA" id="ARBA00045077"/>
    </source>
</evidence>
<comment type="caution">
    <text evidence="18">The sequence shown here is derived from an EMBL/GenBank/DDBJ whole genome shotgun (WGS) entry which is preliminary data.</text>
</comment>
<dbReference type="CDD" id="cd21175">
    <property type="entry name" value="LPMO_AA9"/>
    <property type="match status" value="1"/>
</dbReference>
<accession>A0A369JW71</accession>